<evidence type="ECO:0000313" key="2">
    <source>
        <dbReference type="Proteomes" id="UP000257109"/>
    </source>
</evidence>
<dbReference type="EMBL" id="QJKJ01007765">
    <property type="protein sequence ID" value="RDX82025.1"/>
    <property type="molecule type" value="Genomic_DNA"/>
</dbReference>
<dbReference type="OrthoDB" id="5919797at2759"/>
<evidence type="ECO:0000313" key="1">
    <source>
        <dbReference type="EMBL" id="RDX82025.1"/>
    </source>
</evidence>
<dbReference type="Proteomes" id="UP000257109">
    <property type="component" value="Unassembled WGS sequence"/>
</dbReference>
<sequence length="108" mass="12242">MKDLGALKSFVGIENTTKKRVITISQQKYALDILTETNMHAFYIKNALGSGILYEDKGNAKIICYSNVDWVGSPLDRRSSFRYYRSKKQNIVAKSSAEVEYHTMIVVA</sequence>
<reference evidence="1" key="1">
    <citation type="submission" date="2018-05" db="EMBL/GenBank/DDBJ databases">
        <title>Draft genome of Mucuna pruriens seed.</title>
        <authorList>
            <person name="Nnadi N.E."/>
            <person name="Vos R."/>
            <person name="Hasami M.H."/>
            <person name="Devisetty U.K."/>
            <person name="Aguiy J.C."/>
        </authorList>
    </citation>
    <scope>NUCLEOTIDE SEQUENCE [LARGE SCALE GENOMIC DNA]</scope>
    <source>
        <strain evidence="1">JCA_2017</strain>
    </source>
</reference>
<gene>
    <name evidence="1" type="ORF">CR513_37236</name>
</gene>
<comment type="caution">
    <text evidence="1">The sequence shown here is derived from an EMBL/GenBank/DDBJ whole genome shotgun (WGS) entry which is preliminary data.</text>
</comment>
<dbReference type="AlphaFoldDB" id="A0A371FUK2"/>
<protein>
    <recommendedName>
        <fullName evidence="3">Mitochondrial protein</fullName>
    </recommendedName>
</protein>
<accession>A0A371FUK2</accession>
<keyword evidence="2" id="KW-1185">Reference proteome</keyword>
<feature type="non-terminal residue" evidence="1">
    <location>
        <position position="1"/>
    </location>
</feature>
<organism evidence="1 2">
    <name type="scientific">Mucuna pruriens</name>
    <name type="common">Velvet bean</name>
    <name type="synonym">Dolichos pruriens</name>
    <dbReference type="NCBI Taxonomy" id="157652"/>
    <lineage>
        <taxon>Eukaryota</taxon>
        <taxon>Viridiplantae</taxon>
        <taxon>Streptophyta</taxon>
        <taxon>Embryophyta</taxon>
        <taxon>Tracheophyta</taxon>
        <taxon>Spermatophyta</taxon>
        <taxon>Magnoliopsida</taxon>
        <taxon>eudicotyledons</taxon>
        <taxon>Gunneridae</taxon>
        <taxon>Pentapetalae</taxon>
        <taxon>rosids</taxon>
        <taxon>fabids</taxon>
        <taxon>Fabales</taxon>
        <taxon>Fabaceae</taxon>
        <taxon>Papilionoideae</taxon>
        <taxon>50 kb inversion clade</taxon>
        <taxon>NPAAA clade</taxon>
        <taxon>indigoferoid/millettioid clade</taxon>
        <taxon>Phaseoleae</taxon>
        <taxon>Mucuna</taxon>
    </lineage>
</organism>
<evidence type="ECO:0008006" key="3">
    <source>
        <dbReference type="Google" id="ProtNLM"/>
    </source>
</evidence>
<name>A0A371FUK2_MUCPR</name>
<proteinExistence type="predicted"/>